<organism evidence="1 2">
    <name type="scientific">Popillia japonica</name>
    <name type="common">Japanese beetle</name>
    <dbReference type="NCBI Taxonomy" id="7064"/>
    <lineage>
        <taxon>Eukaryota</taxon>
        <taxon>Metazoa</taxon>
        <taxon>Ecdysozoa</taxon>
        <taxon>Arthropoda</taxon>
        <taxon>Hexapoda</taxon>
        <taxon>Insecta</taxon>
        <taxon>Pterygota</taxon>
        <taxon>Neoptera</taxon>
        <taxon>Endopterygota</taxon>
        <taxon>Coleoptera</taxon>
        <taxon>Polyphaga</taxon>
        <taxon>Scarabaeiformia</taxon>
        <taxon>Scarabaeidae</taxon>
        <taxon>Rutelinae</taxon>
        <taxon>Popillia</taxon>
    </lineage>
</organism>
<gene>
    <name evidence="1" type="ORF">QE152_g1138</name>
</gene>
<evidence type="ECO:0000313" key="2">
    <source>
        <dbReference type="Proteomes" id="UP001458880"/>
    </source>
</evidence>
<evidence type="ECO:0000313" key="1">
    <source>
        <dbReference type="EMBL" id="KAK9754610.1"/>
    </source>
</evidence>
<protein>
    <submittedName>
        <fullName evidence="1">Uncharacterized protein</fullName>
    </submittedName>
</protein>
<name>A0AAW1N875_POPJA</name>
<dbReference type="Proteomes" id="UP001458880">
    <property type="component" value="Unassembled WGS sequence"/>
</dbReference>
<comment type="caution">
    <text evidence="1">The sequence shown here is derived from an EMBL/GenBank/DDBJ whole genome shotgun (WGS) entry which is preliminary data.</text>
</comment>
<accession>A0AAW1N875</accession>
<dbReference type="EMBL" id="JASPKY010000006">
    <property type="protein sequence ID" value="KAK9754610.1"/>
    <property type="molecule type" value="Genomic_DNA"/>
</dbReference>
<proteinExistence type="predicted"/>
<keyword evidence="2" id="KW-1185">Reference proteome</keyword>
<sequence length="182" mass="18658">MLTFKQGGGVLNSLINNLPVELHLPGYQYCGPGTKLQKRIARGDPGLGMGLKKKAFKKSVVVKAKGVMKKFKGNIKEGAKLSLTAAKLAVKAAGGKKRVRTPRVIPIPKQGGVSLTAAKLAVKAAGGKKRVRTPRVIPIPKQGGVLPLIPLFAGLSAIGSLAGGAAGIATAVNKAKTAQNGN</sequence>
<dbReference type="AlphaFoldDB" id="A0AAW1N875"/>
<reference evidence="1 2" key="1">
    <citation type="journal article" date="2024" name="BMC Genomics">
        <title>De novo assembly and annotation of Popillia japonica's genome with initial clues to its potential as an invasive pest.</title>
        <authorList>
            <person name="Cucini C."/>
            <person name="Boschi S."/>
            <person name="Funari R."/>
            <person name="Cardaioli E."/>
            <person name="Iannotti N."/>
            <person name="Marturano G."/>
            <person name="Paoli F."/>
            <person name="Bruttini M."/>
            <person name="Carapelli A."/>
            <person name="Frati F."/>
            <person name="Nardi F."/>
        </authorList>
    </citation>
    <scope>NUCLEOTIDE SEQUENCE [LARGE SCALE GENOMIC DNA]</scope>
    <source>
        <strain evidence="1">DMR45628</strain>
    </source>
</reference>